<accession>A0A934QN64</accession>
<proteinExistence type="predicted"/>
<evidence type="ECO:0000313" key="1">
    <source>
        <dbReference type="EMBL" id="MBK1699249.1"/>
    </source>
</evidence>
<keyword evidence="2" id="KW-1185">Reference proteome</keyword>
<name>A0A934QN64_9PROT</name>
<dbReference type="AlphaFoldDB" id="A0A934QN64"/>
<sequence length="87" mass="8559">MPAGSYQAVSSSVIRSAARLAGPLGGVAIGLVALAPASHCTAVGAPAIVKVTALLVVKVKVTGVPCRAVPLGPPDRVQVPPPRTDSV</sequence>
<dbReference type="EMBL" id="NRRE01000035">
    <property type="protein sequence ID" value="MBK1699249.1"/>
    <property type="molecule type" value="Genomic_DNA"/>
</dbReference>
<gene>
    <name evidence="1" type="ORF">CKO21_18540</name>
</gene>
<protein>
    <submittedName>
        <fullName evidence="1">Uncharacterized protein</fullName>
    </submittedName>
</protein>
<reference evidence="1" key="1">
    <citation type="submission" date="2017-08" db="EMBL/GenBank/DDBJ databases">
        <authorList>
            <person name="Imhoff J.F."/>
            <person name="Rahn T."/>
            <person name="Kuenzel S."/>
            <person name="Neulinger S.C."/>
        </authorList>
    </citation>
    <scope>NUCLEOTIDE SEQUENCE</scope>
    <source>
        <strain evidence="1">DSM 9154</strain>
    </source>
</reference>
<reference evidence="1" key="2">
    <citation type="journal article" date="2020" name="Microorganisms">
        <title>Osmotic Adaptation and Compatible Solute Biosynthesis of Phototrophic Bacteria as Revealed from Genome Analyses.</title>
        <authorList>
            <person name="Imhoff J.F."/>
            <person name="Rahn T."/>
            <person name="Kunzel S."/>
            <person name="Keller A."/>
            <person name="Neulinger S.C."/>
        </authorList>
    </citation>
    <scope>NUCLEOTIDE SEQUENCE</scope>
    <source>
        <strain evidence="1">DSM 9154</strain>
    </source>
</reference>
<organism evidence="1 2">
    <name type="scientific">Rhodovibrio salinarum</name>
    <dbReference type="NCBI Taxonomy" id="1087"/>
    <lineage>
        <taxon>Bacteria</taxon>
        <taxon>Pseudomonadati</taxon>
        <taxon>Pseudomonadota</taxon>
        <taxon>Alphaproteobacteria</taxon>
        <taxon>Rhodospirillales</taxon>
        <taxon>Rhodovibrionaceae</taxon>
        <taxon>Rhodovibrio</taxon>
    </lineage>
</organism>
<dbReference type="Proteomes" id="UP000778970">
    <property type="component" value="Unassembled WGS sequence"/>
</dbReference>
<comment type="caution">
    <text evidence="1">The sequence shown here is derived from an EMBL/GenBank/DDBJ whole genome shotgun (WGS) entry which is preliminary data.</text>
</comment>
<evidence type="ECO:0000313" key="2">
    <source>
        <dbReference type="Proteomes" id="UP000778970"/>
    </source>
</evidence>